<dbReference type="EMBL" id="JAFBMS010000025">
    <property type="protein sequence ID" value="KAG9343067.1"/>
    <property type="molecule type" value="Genomic_DNA"/>
</dbReference>
<organism evidence="2 3">
    <name type="scientific">Albula glossodonta</name>
    <name type="common">roundjaw bonefish</name>
    <dbReference type="NCBI Taxonomy" id="121402"/>
    <lineage>
        <taxon>Eukaryota</taxon>
        <taxon>Metazoa</taxon>
        <taxon>Chordata</taxon>
        <taxon>Craniata</taxon>
        <taxon>Vertebrata</taxon>
        <taxon>Euteleostomi</taxon>
        <taxon>Actinopterygii</taxon>
        <taxon>Neopterygii</taxon>
        <taxon>Teleostei</taxon>
        <taxon>Albuliformes</taxon>
        <taxon>Albulidae</taxon>
        <taxon>Albula</taxon>
    </lineage>
</organism>
<comment type="caution">
    <text evidence="2">The sequence shown here is derived from an EMBL/GenBank/DDBJ whole genome shotgun (WGS) entry which is preliminary data.</text>
</comment>
<sequence length="124" mass="13949">MKRRKERRRGPAGARVPAAMHRTAEREKEKEGERADREEREKFLQGEPEGKHDHTERGSGRNVFTQAHGTADDSLEGAAQTGLELWAGPHPFTFLHTNTQVSQHGFSRLSGPWASPQPTPLLYL</sequence>
<proteinExistence type="predicted"/>
<accession>A0A8T2P337</accession>
<name>A0A8T2P337_9TELE</name>
<feature type="compositionally biased region" description="Pro residues" evidence="1">
    <location>
        <begin position="115"/>
        <end position="124"/>
    </location>
</feature>
<evidence type="ECO:0000313" key="2">
    <source>
        <dbReference type="EMBL" id="KAG9343067.1"/>
    </source>
</evidence>
<gene>
    <name evidence="2" type="ORF">JZ751_015285</name>
</gene>
<feature type="region of interest" description="Disordered" evidence="1">
    <location>
        <begin position="1"/>
        <end position="70"/>
    </location>
</feature>
<dbReference type="AlphaFoldDB" id="A0A8T2P337"/>
<evidence type="ECO:0000313" key="3">
    <source>
        <dbReference type="Proteomes" id="UP000824540"/>
    </source>
</evidence>
<protein>
    <submittedName>
        <fullName evidence="2">Uncharacterized protein</fullName>
    </submittedName>
</protein>
<evidence type="ECO:0000256" key="1">
    <source>
        <dbReference type="SAM" id="MobiDB-lite"/>
    </source>
</evidence>
<keyword evidence="3" id="KW-1185">Reference proteome</keyword>
<feature type="compositionally biased region" description="Basic residues" evidence="1">
    <location>
        <begin position="1"/>
        <end position="10"/>
    </location>
</feature>
<feature type="region of interest" description="Disordered" evidence="1">
    <location>
        <begin position="105"/>
        <end position="124"/>
    </location>
</feature>
<feature type="compositionally biased region" description="Basic and acidic residues" evidence="1">
    <location>
        <begin position="22"/>
        <end position="59"/>
    </location>
</feature>
<reference evidence="2" key="1">
    <citation type="thesis" date="2021" institute="BYU ScholarsArchive" country="Provo, UT, USA">
        <title>Applications of and Algorithms for Genome Assembly and Genomic Analyses with an Emphasis on Marine Teleosts.</title>
        <authorList>
            <person name="Pickett B.D."/>
        </authorList>
    </citation>
    <scope>NUCLEOTIDE SEQUENCE</scope>
    <source>
        <strain evidence="2">HI-2016</strain>
    </source>
</reference>
<dbReference type="Proteomes" id="UP000824540">
    <property type="component" value="Unassembled WGS sequence"/>
</dbReference>